<reference evidence="8 9" key="1">
    <citation type="submission" date="2018-09" db="EMBL/GenBank/DDBJ databases">
        <title>Acidovorax cavernicola nov. sp. isolated from Gruta de las Maravillas (Aracena, Spain).</title>
        <authorList>
            <person name="Jurado V."/>
            <person name="Gutierrez-Patricio S."/>
            <person name="Gonzalez-Pimentel J.L."/>
            <person name="Miller A.Z."/>
            <person name="Laiz L."/>
            <person name="Saiz-Jimenez C."/>
        </authorList>
    </citation>
    <scope>NUCLEOTIDE SEQUENCE [LARGE SCALE GENOMIC DNA]</scope>
    <source>
        <strain evidence="8 9">1011MAR4D40.2</strain>
    </source>
</reference>
<sequence>MDYSQSFAISAVGMNIERTRVDVAALNLANANTVQGVGGVSYQPLRVIAEARGVGALSSGANDAAAFGALVAQGLDADAVAVAAPLMQIVPTNAPPRLVYEPSHPLADKRGYVAYAAVDTATEMVSMMSATRAYEANVSAMNTTRTLALRALDIGSNT</sequence>
<evidence type="ECO:0000313" key="8">
    <source>
        <dbReference type="EMBL" id="RIX79096.1"/>
    </source>
</evidence>
<keyword evidence="9" id="KW-1185">Reference proteome</keyword>
<evidence type="ECO:0000313" key="9">
    <source>
        <dbReference type="Proteomes" id="UP000265619"/>
    </source>
</evidence>
<name>A0A9X8D4B7_9BURK</name>
<dbReference type="NCBIfam" id="TIGR01395">
    <property type="entry name" value="FlgC"/>
    <property type="match status" value="1"/>
</dbReference>
<evidence type="ECO:0000256" key="5">
    <source>
        <dbReference type="ARBA" id="ARBA00025933"/>
    </source>
</evidence>
<dbReference type="GO" id="GO:0071978">
    <property type="term" value="P:bacterial-type flagellum-dependent swarming motility"/>
    <property type="evidence" value="ECO:0007669"/>
    <property type="project" value="TreeGrafter"/>
</dbReference>
<keyword evidence="4 6" id="KW-0975">Bacterial flagellum</keyword>
<organism evidence="8 9">
    <name type="scientific">Acidovorax cavernicola</name>
    <dbReference type="NCBI Taxonomy" id="1675792"/>
    <lineage>
        <taxon>Bacteria</taxon>
        <taxon>Pseudomonadati</taxon>
        <taxon>Pseudomonadota</taxon>
        <taxon>Betaproteobacteria</taxon>
        <taxon>Burkholderiales</taxon>
        <taxon>Comamonadaceae</taxon>
        <taxon>Acidovorax</taxon>
    </lineage>
</organism>
<dbReference type="OrthoDB" id="9794148at2"/>
<dbReference type="Proteomes" id="UP000265619">
    <property type="component" value="Unassembled WGS sequence"/>
</dbReference>
<dbReference type="InterPro" id="IPR006299">
    <property type="entry name" value="FlgC"/>
</dbReference>
<evidence type="ECO:0000256" key="2">
    <source>
        <dbReference type="ARBA" id="ARBA00009677"/>
    </source>
</evidence>
<keyword evidence="8" id="KW-0969">Cilium</keyword>
<protein>
    <recommendedName>
        <fullName evidence="3 6">Flagellar basal-body rod protein FlgC</fullName>
    </recommendedName>
</protein>
<dbReference type="InterPro" id="IPR010930">
    <property type="entry name" value="Flg_bb/hook_C_dom"/>
</dbReference>
<feature type="domain" description="Flagellar basal-body/hook protein C-terminal" evidence="7">
    <location>
        <begin position="110"/>
        <end position="153"/>
    </location>
</feature>
<accession>A0A9X8D4B7</accession>
<evidence type="ECO:0000256" key="6">
    <source>
        <dbReference type="RuleBase" id="RU362062"/>
    </source>
</evidence>
<dbReference type="GO" id="GO:0030694">
    <property type="term" value="C:bacterial-type flagellum basal body, rod"/>
    <property type="evidence" value="ECO:0007669"/>
    <property type="project" value="UniProtKB-UniRule"/>
</dbReference>
<dbReference type="Pfam" id="PF06429">
    <property type="entry name" value="Flg_bbr_C"/>
    <property type="match status" value="1"/>
</dbReference>
<evidence type="ECO:0000256" key="1">
    <source>
        <dbReference type="ARBA" id="ARBA00004117"/>
    </source>
</evidence>
<dbReference type="PANTHER" id="PTHR30435:SF2">
    <property type="entry name" value="FLAGELLAR BASAL-BODY ROD PROTEIN FLGC"/>
    <property type="match status" value="1"/>
</dbReference>
<gene>
    <name evidence="8" type="primary">flgC</name>
    <name evidence="8" type="ORF">D3H34_15250</name>
</gene>
<comment type="subcellular location">
    <subcellularLocation>
        <location evidence="1 6">Bacterial flagellum basal body</location>
    </subcellularLocation>
</comment>
<evidence type="ECO:0000256" key="4">
    <source>
        <dbReference type="ARBA" id="ARBA00023143"/>
    </source>
</evidence>
<dbReference type="AlphaFoldDB" id="A0A9X8D4B7"/>
<comment type="similarity">
    <text evidence="2">Belongs to the flagella basal body rod proteins family.</text>
</comment>
<evidence type="ECO:0000259" key="7">
    <source>
        <dbReference type="Pfam" id="PF06429"/>
    </source>
</evidence>
<keyword evidence="8" id="KW-0966">Cell projection</keyword>
<dbReference type="EMBL" id="QXMN01000017">
    <property type="protein sequence ID" value="RIX79096.1"/>
    <property type="molecule type" value="Genomic_DNA"/>
</dbReference>
<comment type="subunit">
    <text evidence="5 6">The basal body constitutes a major portion of the flagellar organelle and consists of four rings (L,P,S, and M) mounted on a central rod. The rod consists of about 26 subunits of FlgG in the distal portion, and FlgB, FlgC and FlgF are thought to build up the proximal portion of the rod with about 6 subunits each.</text>
</comment>
<dbReference type="PANTHER" id="PTHR30435">
    <property type="entry name" value="FLAGELLAR PROTEIN"/>
    <property type="match status" value="1"/>
</dbReference>
<dbReference type="RefSeq" id="WP_119554356.1">
    <property type="nucleotide sequence ID" value="NZ_QXMN01000017.1"/>
</dbReference>
<proteinExistence type="inferred from homology"/>
<keyword evidence="8" id="KW-0282">Flagellum</keyword>
<evidence type="ECO:0000256" key="3">
    <source>
        <dbReference type="ARBA" id="ARBA00017941"/>
    </source>
</evidence>
<comment type="caution">
    <text evidence="8">The sequence shown here is derived from an EMBL/GenBank/DDBJ whole genome shotgun (WGS) entry which is preliminary data.</text>
</comment>